<name>A0A1F6YD23_9BACT</name>
<dbReference type="STRING" id="1801797.A3G06_02345"/>
<evidence type="ECO:0000313" key="2">
    <source>
        <dbReference type="EMBL" id="OGJ04293.1"/>
    </source>
</evidence>
<gene>
    <name evidence="2" type="ORF">A3G06_02345</name>
</gene>
<dbReference type="EMBL" id="MFVV01000002">
    <property type="protein sequence ID" value="OGJ04293.1"/>
    <property type="molecule type" value="Genomic_DNA"/>
</dbReference>
<reference evidence="2 3" key="1">
    <citation type="journal article" date="2016" name="Nat. Commun.">
        <title>Thousands of microbial genomes shed light on interconnected biogeochemical processes in an aquifer system.</title>
        <authorList>
            <person name="Anantharaman K."/>
            <person name="Brown C.T."/>
            <person name="Hug L.A."/>
            <person name="Sharon I."/>
            <person name="Castelle C.J."/>
            <person name="Probst A.J."/>
            <person name="Thomas B.C."/>
            <person name="Singh A."/>
            <person name="Wilkins M.J."/>
            <person name="Karaoz U."/>
            <person name="Brodie E.L."/>
            <person name="Williams K.H."/>
            <person name="Hubbard S.S."/>
            <person name="Banfield J.F."/>
        </authorList>
    </citation>
    <scope>NUCLEOTIDE SEQUENCE [LARGE SCALE GENOMIC DNA]</scope>
</reference>
<evidence type="ECO:0000313" key="3">
    <source>
        <dbReference type="Proteomes" id="UP000176192"/>
    </source>
</evidence>
<dbReference type="AlphaFoldDB" id="A0A1F6YD23"/>
<keyword evidence="1" id="KW-0472">Membrane</keyword>
<dbReference type="Proteomes" id="UP000176192">
    <property type="component" value="Unassembled WGS sequence"/>
</dbReference>
<accession>A0A1F6YD23</accession>
<feature type="transmembrane region" description="Helical" evidence="1">
    <location>
        <begin position="21"/>
        <end position="40"/>
    </location>
</feature>
<comment type="caution">
    <text evidence="2">The sequence shown here is derived from an EMBL/GenBank/DDBJ whole genome shotgun (WGS) entry which is preliminary data.</text>
</comment>
<protein>
    <submittedName>
        <fullName evidence="2">Uncharacterized protein</fullName>
    </submittedName>
</protein>
<sequence length="170" mass="18701">MTSIKTIRHKKNTSGYAMLELLFYISLFVFLSVVVVNSMITMTRALKETAIERDLAEGREIMEKISRAIRQAESINALSGSSLELNTKDESGADQTLKFSLLSSDIQFLANDILVGNLNSADIEITSLNFSQVVAQKSEAVRVALTVHSSEDASPRSADFYDTVVLRGGY</sequence>
<keyword evidence="1" id="KW-0812">Transmembrane</keyword>
<organism evidence="2 3">
    <name type="scientific">Candidatus Nomurabacteria bacterium RIFCSPLOWO2_12_FULL_46_14</name>
    <dbReference type="NCBI Taxonomy" id="1801797"/>
    <lineage>
        <taxon>Bacteria</taxon>
        <taxon>Candidatus Nomuraibacteriota</taxon>
    </lineage>
</organism>
<keyword evidence="1" id="KW-1133">Transmembrane helix</keyword>
<evidence type="ECO:0000256" key="1">
    <source>
        <dbReference type="SAM" id="Phobius"/>
    </source>
</evidence>
<proteinExistence type="predicted"/>